<keyword evidence="12" id="KW-1185">Reference proteome</keyword>
<gene>
    <name evidence="11" type="ORF">K431DRAFT_318356</name>
</gene>
<dbReference type="Proteomes" id="UP000799441">
    <property type="component" value="Unassembled WGS sequence"/>
</dbReference>
<dbReference type="InterPro" id="IPR002401">
    <property type="entry name" value="Cyt_P450_E_grp-I"/>
</dbReference>
<keyword evidence="10" id="KW-1133">Transmembrane helix</keyword>
<dbReference type="GO" id="GO:0020037">
    <property type="term" value="F:heme binding"/>
    <property type="evidence" value="ECO:0007669"/>
    <property type="project" value="InterPro"/>
</dbReference>
<dbReference type="AlphaFoldDB" id="A0A9P4QD28"/>
<dbReference type="OrthoDB" id="1470350at2759"/>
<evidence type="ECO:0000256" key="10">
    <source>
        <dbReference type="SAM" id="Phobius"/>
    </source>
</evidence>
<evidence type="ECO:0000313" key="11">
    <source>
        <dbReference type="EMBL" id="KAF2724194.1"/>
    </source>
</evidence>
<keyword evidence="4 8" id="KW-0479">Metal-binding</keyword>
<comment type="similarity">
    <text evidence="2 9">Belongs to the cytochrome P450 family.</text>
</comment>
<dbReference type="InterPro" id="IPR001128">
    <property type="entry name" value="Cyt_P450"/>
</dbReference>
<proteinExistence type="inferred from homology"/>
<keyword evidence="6 8" id="KW-0408">Iron</keyword>
<evidence type="ECO:0000256" key="9">
    <source>
        <dbReference type="RuleBase" id="RU000461"/>
    </source>
</evidence>
<evidence type="ECO:0000256" key="1">
    <source>
        <dbReference type="ARBA" id="ARBA00001971"/>
    </source>
</evidence>
<comment type="caution">
    <text evidence="11">The sequence shown here is derived from an EMBL/GenBank/DDBJ whole genome shotgun (WGS) entry which is preliminary data.</text>
</comment>
<keyword evidence="10" id="KW-0472">Membrane</keyword>
<protein>
    <submittedName>
        <fullName evidence="11">Cytochrome P450</fullName>
    </submittedName>
</protein>
<feature type="transmembrane region" description="Helical" evidence="10">
    <location>
        <begin position="37"/>
        <end position="57"/>
    </location>
</feature>
<dbReference type="PRINTS" id="PR00385">
    <property type="entry name" value="P450"/>
</dbReference>
<dbReference type="PRINTS" id="PR00463">
    <property type="entry name" value="EP450I"/>
</dbReference>
<evidence type="ECO:0000256" key="5">
    <source>
        <dbReference type="ARBA" id="ARBA00023002"/>
    </source>
</evidence>
<feature type="transmembrane region" description="Helical" evidence="10">
    <location>
        <begin position="6"/>
        <end position="25"/>
    </location>
</feature>
<evidence type="ECO:0000256" key="7">
    <source>
        <dbReference type="ARBA" id="ARBA00023033"/>
    </source>
</evidence>
<name>A0A9P4QD28_9PEZI</name>
<evidence type="ECO:0000256" key="3">
    <source>
        <dbReference type="ARBA" id="ARBA00022617"/>
    </source>
</evidence>
<keyword evidence="10" id="KW-0812">Transmembrane</keyword>
<feature type="binding site" description="axial binding residue" evidence="8">
    <location>
        <position position="477"/>
    </location>
    <ligand>
        <name>heme</name>
        <dbReference type="ChEBI" id="CHEBI:30413"/>
    </ligand>
    <ligandPart>
        <name>Fe</name>
        <dbReference type="ChEBI" id="CHEBI:18248"/>
    </ligandPart>
</feature>
<dbReference type="InterPro" id="IPR047146">
    <property type="entry name" value="Cyt_P450_E_CYP52_fungi"/>
</dbReference>
<evidence type="ECO:0000256" key="6">
    <source>
        <dbReference type="ARBA" id="ARBA00023004"/>
    </source>
</evidence>
<dbReference type="GO" id="GO:0005506">
    <property type="term" value="F:iron ion binding"/>
    <property type="evidence" value="ECO:0007669"/>
    <property type="project" value="InterPro"/>
</dbReference>
<reference evidence="11" key="1">
    <citation type="journal article" date="2020" name="Stud. Mycol.">
        <title>101 Dothideomycetes genomes: a test case for predicting lifestyles and emergence of pathogens.</title>
        <authorList>
            <person name="Haridas S."/>
            <person name="Albert R."/>
            <person name="Binder M."/>
            <person name="Bloem J."/>
            <person name="Labutti K."/>
            <person name="Salamov A."/>
            <person name="Andreopoulos B."/>
            <person name="Baker S."/>
            <person name="Barry K."/>
            <person name="Bills G."/>
            <person name="Bluhm B."/>
            <person name="Cannon C."/>
            <person name="Castanera R."/>
            <person name="Culley D."/>
            <person name="Daum C."/>
            <person name="Ezra D."/>
            <person name="Gonzalez J."/>
            <person name="Henrissat B."/>
            <person name="Kuo A."/>
            <person name="Liang C."/>
            <person name="Lipzen A."/>
            <person name="Lutzoni F."/>
            <person name="Magnuson J."/>
            <person name="Mondo S."/>
            <person name="Nolan M."/>
            <person name="Ohm R."/>
            <person name="Pangilinan J."/>
            <person name="Park H.-J."/>
            <person name="Ramirez L."/>
            <person name="Alfaro M."/>
            <person name="Sun H."/>
            <person name="Tritt A."/>
            <person name="Yoshinaga Y."/>
            <person name="Zwiers L.-H."/>
            <person name="Turgeon B."/>
            <person name="Goodwin S."/>
            <person name="Spatafora J."/>
            <person name="Crous P."/>
            <person name="Grigoriev I."/>
        </authorList>
    </citation>
    <scope>NUCLEOTIDE SEQUENCE</scope>
    <source>
        <strain evidence="11">CBS 116435</strain>
    </source>
</reference>
<dbReference type="GO" id="GO:0016705">
    <property type="term" value="F:oxidoreductase activity, acting on paired donors, with incorporation or reduction of molecular oxygen"/>
    <property type="evidence" value="ECO:0007669"/>
    <property type="project" value="InterPro"/>
</dbReference>
<dbReference type="SUPFAM" id="SSF48264">
    <property type="entry name" value="Cytochrome P450"/>
    <property type="match status" value="1"/>
</dbReference>
<keyword evidence="3 8" id="KW-0349">Heme</keyword>
<dbReference type="Gene3D" id="1.10.630.10">
    <property type="entry name" value="Cytochrome P450"/>
    <property type="match status" value="1"/>
</dbReference>
<sequence length="535" mass="60559">MYSTTQLLLFGIGTSVLYWISSIILSNRRHNANAKTLGAVFPMVYPSGLMGITYVSALRASAKEDRLSEFMEKRAATMHEKTGRPCHTFMTNILGQDVLVVGDPRNVQAILATQFADFGVGHLRQAAISGCIGHGIFTQDGKEWEHSRALLRPNFVRQQVGDLNTLERHMQNLLKAIGSADQDGWTNETNIQLLAFRLTMDSATEFLLGESVDTQLEEIAAYVSPSVPHNSVDKAAFSRAWEHASFHMAQRVQLGGFYWLHNPKQYAADNRVLHEFVMRYADQALEKRQQAEKTDTASSLHKHKYVFLEALTEQTQNREELLSAALNILLAGRETTAMLLSWVLHQLLHHSDVQQRLRRVVLDTFGTYSDPYNLDFASIKGCQYLQWVLNETLRYRSIVPTANRLTTRDTTLPAGGGPDGTTPIYIRKGTSIYVDIHVMHRRKDIWGDDVEEWKPERFEGRKSGWEYLPFGGGPRICLGQQFALIEASYVLIRLLQKYDLFQGKAEHMEKKVQHKIGFTNQPAPPVTLKMHEAAS</sequence>
<organism evidence="11 12">
    <name type="scientific">Polychaeton citri CBS 116435</name>
    <dbReference type="NCBI Taxonomy" id="1314669"/>
    <lineage>
        <taxon>Eukaryota</taxon>
        <taxon>Fungi</taxon>
        <taxon>Dikarya</taxon>
        <taxon>Ascomycota</taxon>
        <taxon>Pezizomycotina</taxon>
        <taxon>Dothideomycetes</taxon>
        <taxon>Dothideomycetidae</taxon>
        <taxon>Capnodiales</taxon>
        <taxon>Capnodiaceae</taxon>
        <taxon>Polychaeton</taxon>
    </lineage>
</organism>
<dbReference type="InterPro" id="IPR036396">
    <property type="entry name" value="Cyt_P450_sf"/>
</dbReference>
<evidence type="ECO:0000256" key="2">
    <source>
        <dbReference type="ARBA" id="ARBA00010617"/>
    </source>
</evidence>
<dbReference type="Pfam" id="PF00067">
    <property type="entry name" value="p450"/>
    <property type="match status" value="1"/>
</dbReference>
<keyword evidence="5 9" id="KW-0560">Oxidoreductase</keyword>
<accession>A0A9P4QD28</accession>
<dbReference type="CDD" id="cd11063">
    <property type="entry name" value="CYP52"/>
    <property type="match status" value="1"/>
</dbReference>
<dbReference type="PANTHER" id="PTHR24287">
    <property type="entry name" value="P450, PUTATIVE (EUROFUNG)-RELATED"/>
    <property type="match status" value="1"/>
</dbReference>
<comment type="cofactor">
    <cofactor evidence="1 8">
        <name>heme</name>
        <dbReference type="ChEBI" id="CHEBI:30413"/>
    </cofactor>
</comment>
<dbReference type="GO" id="GO:0004497">
    <property type="term" value="F:monooxygenase activity"/>
    <property type="evidence" value="ECO:0007669"/>
    <property type="project" value="UniProtKB-KW"/>
</dbReference>
<evidence type="ECO:0000256" key="4">
    <source>
        <dbReference type="ARBA" id="ARBA00022723"/>
    </source>
</evidence>
<dbReference type="EMBL" id="MU003772">
    <property type="protein sequence ID" value="KAF2724194.1"/>
    <property type="molecule type" value="Genomic_DNA"/>
</dbReference>
<evidence type="ECO:0000313" key="12">
    <source>
        <dbReference type="Proteomes" id="UP000799441"/>
    </source>
</evidence>
<dbReference type="PROSITE" id="PS00086">
    <property type="entry name" value="CYTOCHROME_P450"/>
    <property type="match status" value="1"/>
</dbReference>
<evidence type="ECO:0000256" key="8">
    <source>
        <dbReference type="PIRSR" id="PIRSR602401-1"/>
    </source>
</evidence>
<dbReference type="PANTHER" id="PTHR24287:SF1">
    <property type="entry name" value="P450, PUTATIVE (EUROFUNG)-RELATED"/>
    <property type="match status" value="1"/>
</dbReference>
<dbReference type="InterPro" id="IPR017972">
    <property type="entry name" value="Cyt_P450_CS"/>
</dbReference>
<keyword evidence="7 9" id="KW-0503">Monooxygenase</keyword>